<dbReference type="InterPro" id="IPR053209">
    <property type="entry name" value="Gramillin-biosynth_MTr"/>
</dbReference>
<dbReference type="SUPFAM" id="SSF82199">
    <property type="entry name" value="SET domain"/>
    <property type="match status" value="1"/>
</dbReference>
<proteinExistence type="predicted"/>
<comment type="caution">
    <text evidence="2">The sequence shown here is derived from an EMBL/GenBank/DDBJ whole genome shotgun (WGS) entry which is preliminary data.</text>
</comment>
<dbReference type="Gene3D" id="1.25.40.10">
    <property type="entry name" value="Tetratricopeptide repeat domain"/>
    <property type="match status" value="1"/>
</dbReference>
<dbReference type="SUPFAM" id="SSF48452">
    <property type="entry name" value="TPR-like"/>
    <property type="match status" value="1"/>
</dbReference>
<dbReference type="Proteomes" id="UP001444661">
    <property type="component" value="Unassembled WGS sequence"/>
</dbReference>
<dbReference type="PANTHER" id="PTHR47643">
    <property type="entry name" value="TPR DOMAIN PROTEIN (AFU_ORTHOLOGUE AFUA_5G12710)"/>
    <property type="match status" value="1"/>
</dbReference>
<sequence length="718" mass="79039">MDRTDGAALTGIDPGLAEGAQPALLDLDPNISLEFLEKASALSGKTAPVHVPREQLILVHNAELKKLGGNNKGPRPVKKISLSLAYPPSTKPVLSLEKLYLKDLLVETHHEGKVLVLRTITEHYPGAGVVAIVEDETGDANKLAIYNQDEASTLSVLPEGSVVAVKEPYYQFNGDGDFMICVDHPSDIVLLDDRHPLRDDAAIASVLGKRARIHLSLKCYDDAIADALASRNGSKNDWKSYLVAAKSCYQLQRFEESLQHLESGLEKSPSKTVLQTERDRCLARCLEAEEGNFNFRALSAAVNRRNIHLDIASFLRKTEVRDSAIHGRGLFATRDIEVGELISCEKAVCLPNEYNVKHNGAALYVNLVEACSSNPSLHREVLQLHSGSYKPSSKNSSSDNGRLLDIVDGAPVVDVYLLEAIRRANCFMGPHDSSAAARPDWSMERDGMARGMWPRAARANHACWPNSSRAFLGDLLLSVATEPIRAGDEITHVYLPPRALPEARAQQFLASWGFACGCRLCAAEAKSPAAQHAKRREILEEISAVIRKQEDKDNMKKRTANSKNALVPPPPHSVLRTVEKLTRKLEELHEEGVYGPLPRLALVWPTMWLLTAYHATRNHAKTLKWAAQVLRNFGFLQAATGEEWNVFDQEPVGIATFEAAKALRHARDANMALGRAEQARRCDGAAKLTWRILVGFEPEAEVQTSDWIGDEYKGAADG</sequence>
<protein>
    <recommendedName>
        <fullName evidence="1">SET domain-containing protein</fullName>
    </recommendedName>
</protein>
<dbReference type="InterPro" id="IPR001214">
    <property type="entry name" value="SET_dom"/>
</dbReference>
<gene>
    <name evidence="2" type="ORF">PG993_009543</name>
</gene>
<dbReference type="InterPro" id="IPR011990">
    <property type="entry name" value="TPR-like_helical_dom_sf"/>
</dbReference>
<name>A0ABR1SM19_9PEZI</name>
<evidence type="ECO:0000313" key="3">
    <source>
        <dbReference type="Proteomes" id="UP001444661"/>
    </source>
</evidence>
<evidence type="ECO:0000259" key="1">
    <source>
        <dbReference type="PROSITE" id="PS50280"/>
    </source>
</evidence>
<dbReference type="SMART" id="SM00317">
    <property type="entry name" value="SET"/>
    <property type="match status" value="1"/>
</dbReference>
<dbReference type="CDD" id="cd20071">
    <property type="entry name" value="SET_SMYD"/>
    <property type="match status" value="1"/>
</dbReference>
<dbReference type="PROSITE" id="PS50280">
    <property type="entry name" value="SET"/>
    <property type="match status" value="1"/>
</dbReference>
<organism evidence="2 3">
    <name type="scientific">Apiospora rasikravindrae</name>
    <dbReference type="NCBI Taxonomy" id="990691"/>
    <lineage>
        <taxon>Eukaryota</taxon>
        <taxon>Fungi</taxon>
        <taxon>Dikarya</taxon>
        <taxon>Ascomycota</taxon>
        <taxon>Pezizomycotina</taxon>
        <taxon>Sordariomycetes</taxon>
        <taxon>Xylariomycetidae</taxon>
        <taxon>Amphisphaeriales</taxon>
        <taxon>Apiosporaceae</taxon>
        <taxon>Apiospora</taxon>
    </lineage>
</organism>
<dbReference type="InterPro" id="IPR046341">
    <property type="entry name" value="SET_dom_sf"/>
</dbReference>
<accession>A0ABR1SM19</accession>
<dbReference type="EMBL" id="JAQQWK010000009">
    <property type="protein sequence ID" value="KAK8034548.1"/>
    <property type="molecule type" value="Genomic_DNA"/>
</dbReference>
<dbReference type="Gene3D" id="2.170.270.10">
    <property type="entry name" value="SET domain"/>
    <property type="match status" value="1"/>
</dbReference>
<reference evidence="2 3" key="1">
    <citation type="submission" date="2023-01" db="EMBL/GenBank/DDBJ databases">
        <title>Analysis of 21 Apiospora genomes using comparative genomics revels a genus with tremendous synthesis potential of carbohydrate active enzymes and secondary metabolites.</title>
        <authorList>
            <person name="Sorensen T."/>
        </authorList>
    </citation>
    <scope>NUCLEOTIDE SEQUENCE [LARGE SCALE GENOMIC DNA]</scope>
    <source>
        <strain evidence="2 3">CBS 33761</strain>
    </source>
</reference>
<evidence type="ECO:0000313" key="2">
    <source>
        <dbReference type="EMBL" id="KAK8034548.1"/>
    </source>
</evidence>
<keyword evidence="3" id="KW-1185">Reference proteome</keyword>
<dbReference type="PANTHER" id="PTHR47643:SF2">
    <property type="entry name" value="TPR DOMAIN PROTEIN (AFU_ORTHOLOGUE AFUA_5G12710)"/>
    <property type="match status" value="1"/>
</dbReference>
<feature type="domain" description="SET" evidence="1">
    <location>
        <begin position="316"/>
        <end position="495"/>
    </location>
</feature>
<dbReference type="Pfam" id="PF00856">
    <property type="entry name" value="SET"/>
    <property type="match status" value="1"/>
</dbReference>